<reference evidence="3 4" key="1">
    <citation type="submission" date="2019-02" db="EMBL/GenBank/DDBJ databases">
        <title>Deep-cultivation of Planctomycetes and their phenomic and genomic characterization uncovers novel biology.</title>
        <authorList>
            <person name="Wiegand S."/>
            <person name="Jogler M."/>
            <person name="Boedeker C."/>
            <person name="Pinto D."/>
            <person name="Vollmers J."/>
            <person name="Rivas-Marin E."/>
            <person name="Kohn T."/>
            <person name="Peeters S.H."/>
            <person name="Heuer A."/>
            <person name="Rast P."/>
            <person name="Oberbeckmann S."/>
            <person name="Bunk B."/>
            <person name="Jeske O."/>
            <person name="Meyerdierks A."/>
            <person name="Storesund J.E."/>
            <person name="Kallscheuer N."/>
            <person name="Luecker S."/>
            <person name="Lage O.M."/>
            <person name="Pohl T."/>
            <person name="Merkel B.J."/>
            <person name="Hornburger P."/>
            <person name="Mueller R.-W."/>
            <person name="Bruemmer F."/>
            <person name="Labrenz M."/>
            <person name="Spormann A.M."/>
            <person name="Op den Camp H."/>
            <person name="Overmann J."/>
            <person name="Amann R."/>
            <person name="Jetten M.S.M."/>
            <person name="Mascher T."/>
            <person name="Medema M.H."/>
            <person name="Devos D.P."/>
            <person name="Kaster A.-K."/>
            <person name="Ovreas L."/>
            <person name="Rohde M."/>
            <person name="Galperin M.Y."/>
            <person name="Jogler C."/>
        </authorList>
    </citation>
    <scope>NUCLEOTIDE SEQUENCE [LARGE SCALE GENOMIC DNA]</scope>
    <source>
        <strain evidence="3 4">Pla163</strain>
    </source>
</reference>
<dbReference type="RefSeq" id="WP_145185222.1">
    <property type="nucleotide sequence ID" value="NZ_CP036290.1"/>
</dbReference>
<dbReference type="EMBL" id="CP036290">
    <property type="protein sequence ID" value="QDU84173.1"/>
    <property type="molecule type" value="Genomic_DNA"/>
</dbReference>
<evidence type="ECO:0000313" key="4">
    <source>
        <dbReference type="Proteomes" id="UP000319342"/>
    </source>
</evidence>
<sequence>MNVTAQKEVGTFAVLRHMLFGVVGLLLCAAGVALYVGLRPVSRPAIPGVSPIPVALAPGEVAVGRLDDRPGLAHLASQLTLTVQRATSGTRVFRIDAVTESRPLFGRSTSQAAVLVPHDPSKGPLDMESLLVEFAADLEQGLDAASSAARDVLGVRGAGGSFVTTAGSIVIPFDFDDLEGLIVQYAPPGTTTVEEWGLVEDGFGLRFERRTAPSATPAAPTAVSPVPAVPTTSSP</sequence>
<evidence type="ECO:0000313" key="3">
    <source>
        <dbReference type="EMBL" id="QDU84173.1"/>
    </source>
</evidence>
<protein>
    <submittedName>
        <fullName evidence="3">Uncharacterized protein</fullName>
    </submittedName>
</protein>
<evidence type="ECO:0000256" key="2">
    <source>
        <dbReference type="SAM" id="Phobius"/>
    </source>
</evidence>
<keyword evidence="2" id="KW-0812">Transmembrane</keyword>
<organism evidence="3 4">
    <name type="scientific">Rohdeia mirabilis</name>
    <dbReference type="NCBI Taxonomy" id="2528008"/>
    <lineage>
        <taxon>Bacteria</taxon>
        <taxon>Pseudomonadati</taxon>
        <taxon>Planctomycetota</taxon>
        <taxon>Planctomycetia</taxon>
        <taxon>Planctomycetia incertae sedis</taxon>
        <taxon>Rohdeia</taxon>
    </lineage>
</organism>
<keyword evidence="2" id="KW-1133">Transmembrane helix</keyword>
<name>A0A518CY63_9BACT</name>
<evidence type="ECO:0000256" key="1">
    <source>
        <dbReference type="SAM" id="MobiDB-lite"/>
    </source>
</evidence>
<accession>A0A518CY63</accession>
<keyword evidence="4" id="KW-1185">Reference proteome</keyword>
<feature type="transmembrane region" description="Helical" evidence="2">
    <location>
        <begin position="18"/>
        <end position="38"/>
    </location>
</feature>
<gene>
    <name evidence="3" type="ORF">Pla163_12780</name>
</gene>
<proteinExistence type="predicted"/>
<keyword evidence="2" id="KW-0472">Membrane</keyword>
<dbReference type="AlphaFoldDB" id="A0A518CY63"/>
<dbReference type="Proteomes" id="UP000319342">
    <property type="component" value="Chromosome"/>
</dbReference>
<feature type="region of interest" description="Disordered" evidence="1">
    <location>
        <begin position="212"/>
        <end position="235"/>
    </location>
</feature>